<evidence type="ECO:0000259" key="14">
    <source>
        <dbReference type="Pfam" id="PF00487"/>
    </source>
</evidence>
<dbReference type="PRINTS" id="PR00075">
    <property type="entry name" value="FACDDSATRASE"/>
</dbReference>
<keyword evidence="6" id="KW-0276">Fatty acid metabolism</keyword>
<evidence type="ECO:0000256" key="10">
    <source>
        <dbReference type="ARBA" id="ARBA00023098"/>
    </source>
</evidence>
<dbReference type="PANTHER" id="PTHR11351:SF31">
    <property type="entry name" value="DESATURASE 1, ISOFORM A-RELATED"/>
    <property type="match status" value="1"/>
</dbReference>
<protein>
    <submittedName>
        <fullName evidence="15">Fatty acid desaturase</fullName>
    </submittedName>
</protein>
<comment type="similarity">
    <text evidence="3">Belongs to the fatty acid desaturase type 2 family.</text>
</comment>
<evidence type="ECO:0000256" key="12">
    <source>
        <dbReference type="ARBA" id="ARBA00023160"/>
    </source>
</evidence>
<evidence type="ECO:0000256" key="11">
    <source>
        <dbReference type="ARBA" id="ARBA00023136"/>
    </source>
</evidence>
<keyword evidence="5 13" id="KW-0812">Transmembrane</keyword>
<keyword evidence="7 13" id="KW-1133">Transmembrane helix</keyword>
<dbReference type="CDD" id="cd03505">
    <property type="entry name" value="Delta9-FADS-like"/>
    <property type="match status" value="1"/>
</dbReference>
<keyword evidence="12" id="KW-0275">Fatty acid biosynthesis</keyword>
<evidence type="ECO:0000256" key="2">
    <source>
        <dbReference type="ARBA" id="ARBA00004141"/>
    </source>
</evidence>
<reference evidence="15 16" key="1">
    <citation type="journal article" date="2021" name="Genome Biol. Evol.">
        <title>Complete Genome Sequencing of a Novel Gloeobacter Species from a Waterfall Cave in Mexico.</title>
        <authorList>
            <person name="Saw J.H."/>
            <person name="Cardona T."/>
            <person name="Montejano G."/>
        </authorList>
    </citation>
    <scope>NUCLEOTIDE SEQUENCE [LARGE SCALE GENOMIC DNA]</scope>
    <source>
        <strain evidence="15">MG652769</strain>
    </source>
</reference>
<evidence type="ECO:0000256" key="1">
    <source>
        <dbReference type="ARBA" id="ARBA00001954"/>
    </source>
</evidence>
<evidence type="ECO:0000256" key="7">
    <source>
        <dbReference type="ARBA" id="ARBA00022989"/>
    </source>
</evidence>
<name>A0ABY3PTY2_9CYAN</name>
<evidence type="ECO:0000313" key="15">
    <source>
        <dbReference type="EMBL" id="UFP96911.1"/>
    </source>
</evidence>
<keyword evidence="11 13" id="KW-0472">Membrane</keyword>
<dbReference type="RefSeq" id="WP_230844213.1">
    <property type="nucleotide sequence ID" value="NZ_CP063845.1"/>
</dbReference>
<keyword evidence="4" id="KW-0444">Lipid biosynthesis</keyword>
<evidence type="ECO:0000256" key="13">
    <source>
        <dbReference type="SAM" id="Phobius"/>
    </source>
</evidence>
<evidence type="ECO:0000256" key="5">
    <source>
        <dbReference type="ARBA" id="ARBA00022692"/>
    </source>
</evidence>
<gene>
    <name evidence="15" type="ORF">ISF26_05595</name>
</gene>
<keyword evidence="9" id="KW-0408">Iron</keyword>
<feature type="transmembrane region" description="Helical" evidence="13">
    <location>
        <begin position="12"/>
        <end position="33"/>
    </location>
</feature>
<accession>A0ABY3PTY2</accession>
<evidence type="ECO:0000256" key="3">
    <source>
        <dbReference type="ARBA" id="ARBA00008749"/>
    </source>
</evidence>
<comment type="cofactor">
    <cofactor evidence="1">
        <name>Fe(2+)</name>
        <dbReference type="ChEBI" id="CHEBI:29033"/>
    </cofactor>
</comment>
<dbReference type="InterPro" id="IPR015876">
    <property type="entry name" value="Acyl-CoA_DS"/>
</dbReference>
<dbReference type="InterPro" id="IPR005804">
    <property type="entry name" value="FA_desaturase_dom"/>
</dbReference>
<feature type="domain" description="Fatty acid desaturase" evidence="14">
    <location>
        <begin position="36"/>
        <end position="250"/>
    </location>
</feature>
<feature type="transmembrane region" description="Helical" evidence="13">
    <location>
        <begin position="40"/>
        <end position="64"/>
    </location>
</feature>
<evidence type="ECO:0000313" key="16">
    <source>
        <dbReference type="Proteomes" id="UP001054846"/>
    </source>
</evidence>
<proteinExistence type="inferred from homology"/>
<evidence type="ECO:0000256" key="6">
    <source>
        <dbReference type="ARBA" id="ARBA00022832"/>
    </source>
</evidence>
<organism evidence="15 16">
    <name type="scientific">Gloeobacter morelensis MG652769</name>
    <dbReference type="NCBI Taxonomy" id="2781736"/>
    <lineage>
        <taxon>Bacteria</taxon>
        <taxon>Bacillati</taxon>
        <taxon>Cyanobacteriota</taxon>
        <taxon>Cyanophyceae</taxon>
        <taxon>Gloeobacterales</taxon>
        <taxon>Gloeobacteraceae</taxon>
        <taxon>Gloeobacter</taxon>
        <taxon>Gloeobacter morelensis</taxon>
    </lineage>
</organism>
<evidence type="ECO:0000256" key="4">
    <source>
        <dbReference type="ARBA" id="ARBA00022516"/>
    </source>
</evidence>
<dbReference type="Proteomes" id="UP001054846">
    <property type="component" value="Chromosome"/>
</dbReference>
<keyword evidence="8" id="KW-0560">Oxidoreductase</keyword>
<keyword evidence="16" id="KW-1185">Reference proteome</keyword>
<comment type="subcellular location">
    <subcellularLocation>
        <location evidence="2">Membrane</location>
        <topology evidence="2">Multi-pass membrane protein</topology>
    </subcellularLocation>
</comment>
<dbReference type="PANTHER" id="PTHR11351">
    <property type="entry name" value="ACYL-COA DESATURASE"/>
    <property type="match status" value="1"/>
</dbReference>
<keyword evidence="10" id="KW-0443">Lipid metabolism</keyword>
<sequence length="279" mass="32021">MTAQSPATQAAPISWVFVGFMAFIHLGALAALWQFSWSALALAIFLHWGLGCLGITLGFHRLLSHRSFTVPKPLEYFLALLGTLCLQGGPILWVAHHRLHHAHSDTEADPHDSNRGFWWSHWGWMFYMPEERLNFDHYSRYAKDLARDPAHRFLNRNMIPLQLAFAALLYLLGGWPFVLWGIFVRLVIVFHCTWLINSACHQWGYRSHQTDDHSTNLWWAAILAYGEGWHNNHHAMPRSARHGLAWWEIDVTWGVIWTLGKLGLARNVQLPASYGLSGK</sequence>
<evidence type="ECO:0000256" key="8">
    <source>
        <dbReference type="ARBA" id="ARBA00023002"/>
    </source>
</evidence>
<feature type="transmembrane region" description="Helical" evidence="13">
    <location>
        <begin position="76"/>
        <end position="95"/>
    </location>
</feature>
<evidence type="ECO:0000256" key="9">
    <source>
        <dbReference type="ARBA" id="ARBA00023004"/>
    </source>
</evidence>
<dbReference type="Pfam" id="PF00487">
    <property type="entry name" value="FA_desaturase"/>
    <property type="match status" value="1"/>
</dbReference>
<dbReference type="EMBL" id="CP063845">
    <property type="protein sequence ID" value="UFP96911.1"/>
    <property type="molecule type" value="Genomic_DNA"/>
</dbReference>